<evidence type="ECO:0000256" key="5">
    <source>
        <dbReference type="SAM" id="Phobius"/>
    </source>
</evidence>
<keyword evidence="2 5" id="KW-0812">Transmembrane</keyword>
<keyword evidence="8" id="KW-1185">Reference proteome</keyword>
<organism evidence="7 8">
    <name type="scientific">Streptomyces turgidiscabies</name>
    <dbReference type="NCBI Taxonomy" id="85558"/>
    <lineage>
        <taxon>Bacteria</taxon>
        <taxon>Bacillati</taxon>
        <taxon>Actinomycetota</taxon>
        <taxon>Actinomycetes</taxon>
        <taxon>Kitasatosporales</taxon>
        <taxon>Streptomycetaceae</taxon>
        <taxon>Streptomyces</taxon>
    </lineage>
</organism>
<comment type="subcellular location">
    <subcellularLocation>
        <location evidence="1">Membrane</location>
        <topology evidence="1">Multi-pass membrane protein</topology>
    </subcellularLocation>
</comment>
<gene>
    <name evidence="7" type="ORF">QFZ49_003039</name>
</gene>
<feature type="transmembrane region" description="Helical" evidence="5">
    <location>
        <begin position="20"/>
        <end position="41"/>
    </location>
</feature>
<name>A0ABU0RM75_9ACTN</name>
<evidence type="ECO:0000313" key="8">
    <source>
        <dbReference type="Proteomes" id="UP001223072"/>
    </source>
</evidence>
<feature type="transmembrane region" description="Helical" evidence="5">
    <location>
        <begin position="124"/>
        <end position="142"/>
    </location>
</feature>
<evidence type="ECO:0000256" key="1">
    <source>
        <dbReference type="ARBA" id="ARBA00004141"/>
    </source>
</evidence>
<evidence type="ECO:0000313" key="7">
    <source>
        <dbReference type="EMBL" id="MDQ0933099.1"/>
    </source>
</evidence>
<comment type="caution">
    <text evidence="7">The sequence shown here is derived from an EMBL/GenBank/DDBJ whole genome shotgun (WGS) entry which is preliminary data.</text>
</comment>
<protein>
    <submittedName>
        <fullName evidence="7">MFS superfamily sulfate permease-like transporter</fullName>
    </submittedName>
</protein>
<dbReference type="Proteomes" id="UP001223072">
    <property type="component" value="Unassembled WGS sequence"/>
</dbReference>
<evidence type="ECO:0000256" key="2">
    <source>
        <dbReference type="ARBA" id="ARBA00022692"/>
    </source>
</evidence>
<dbReference type="EMBL" id="JAUSZS010000004">
    <property type="protein sequence ID" value="MDQ0933099.1"/>
    <property type="molecule type" value="Genomic_DNA"/>
</dbReference>
<evidence type="ECO:0000259" key="6">
    <source>
        <dbReference type="Pfam" id="PF00916"/>
    </source>
</evidence>
<accession>A0ABU0RM75</accession>
<dbReference type="PANTHER" id="PTHR11814">
    <property type="entry name" value="SULFATE TRANSPORTER"/>
    <property type="match status" value="1"/>
</dbReference>
<keyword evidence="3 5" id="KW-1133">Transmembrane helix</keyword>
<sequence>MSGPAAGLTVLVYEAVQAYGLEVLGVLVFAAGLVQLGLGALRLGRWFRAVSMAVVHGMLAGIGIVLVAGQLYALGEVSVPASALGAVGGLASLPGNARPVALGVGGATVAVLLLWRRWEWGARLVPGPLVAVVLASGVSWVFDLDVRRVEVRGLSAAVRVPGVADFGRLTELRPSCGHGGGGVGGWVGVWGSVFSPPPPLPVPSFWGCRPRPRCRP</sequence>
<evidence type="ECO:0000256" key="4">
    <source>
        <dbReference type="ARBA" id="ARBA00023136"/>
    </source>
</evidence>
<evidence type="ECO:0000256" key="3">
    <source>
        <dbReference type="ARBA" id="ARBA00022989"/>
    </source>
</evidence>
<feature type="transmembrane region" description="Helical" evidence="5">
    <location>
        <begin position="53"/>
        <end position="71"/>
    </location>
</feature>
<proteinExistence type="predicted"/>
<reference evidence="7 8" key="1">
    <citation type="submission" date="2023-07" db="EMBL/GenBank/DDBJ databases">
        <title>Comparative genomics of wheat-associated soil bacteria to identify genetic determinants of phenazine resistance.</title>
        <authorList>
            <person name="Mouncey N."/>
        </authorList>
    </citation>
    <scope>NUCLEOTIDE SEQUENCE [LARGE SCALE GENOMIC DNA]</scope>
    <source>
        <strain evidence="7 8">W2I16</strain>
    </source>
</reference>
<feature type="domain" description="SLC26A/SulP transporter" evidence="6">
    <location>
        <begin position="2"/>
        <end position="147"/>
    </location>
</feature>
<dbReference type="InterPro" id="IPR001902">
    <property type="entry name" value="SLC26A/SulP_fam"/>
</dbReference>
<dbReference type="InterPro" id="IPR011547">
    <property type="entry name" value="SLC26A/SulP_dom"/>
</dbReference>
<keyword evidence="4 5" id="KW-0472">Membrane</keyword>
<dbReference type="Pfam" id="PF00916">
    <property type="entry name" value="Sulfate_transp"/>
    <property type="match status" value="1"/>
</dbReference>